<dbReference type="SUPFAM" id="SSF102405">
    <property type="entry name" value="MCP/YpsA-like"/>
    <property type="match status" value="1"/>
</dbReference>
<keyword evidence="3" id="KW-0203">Cytokinin biosynthesis</keyword>
<dbReference type="GO" id="GO:0008714">
    <property type="term" value="F:AMP nucleosidase activity"/>
    <property type="evidence" value="ECO:0007669"/>
    <property type="project" value="UniProtKB-EC"/>
</dbReference>
<evidence type="ECO:0000256" key="1">
    <source>
        <dbReference type="ARBA" id="ARBA00000274"/>
    </source>
</evidence>
<name>A0A918P0S2_9NEIS</name>
<dbReference type="Gene3D" id="3.40.50.450">
    <property type="match status" value="1"/>
</dbReference>
<comment type="caution">
    <text evidence="4">The sequence shown here is derived from an EMBL/GenBank/DDBJ whole genome shotgun (WGS) entry which is preliminary data.</text>
</comment>
<dbReference type="InterPro" id="IPR005269">
    <property type="entry name" value="LOG"/>
</dbReference>
<comment type="catalytic activity">
    <reaction evidence="1">
        <text>AMP + H2O = D-ribose 5-phosphate + adenine</text>
        <dbReference type="Rhea" id="RHEA:20129"/>
        <dbReference type="ChEBI" id="CHEBI:15377"/>
        <dbReference type="ChEBI" id="CHEBI:16708"/>
        <dbReference type="ChEBI" id="CHEBI:78346"/>
        <dbReference type="ChEBI" id="CHEBI:456215"/>
        <dbReference type="EC" id="3.2.2.4"/>
    </reaction>
</comment>
<dbReference type="PANTHER" id="PTHR31223">
    <property type="entry name" value="LOG FAMILY PROTEIN YJL055W"/>
    <property type="match status" value="1"/>
</dbReference>
<evidence type="ECO:0000313" key="4">
    <source>
        <dbReference type="EMBL" id="GGY11160.1"/>
    </source>
</evidence>
<gene>
    <name evidence="4" type="ORF">GCM10011289_12560</name>
</gene>
<dbReference type="Proteomes" id="UP000645257">
    <property type="component" value="Unassembled WGS sequence"/>
</dbReference>
<sequence>MYIAIYCGSSHGDQPEFTEVTRAFGALLVEHGHSLVYGGGHVGLMGEIADSVLAAGGHVTGVMPKHLVDRELAHPGVQVMHVVDDMHQRKAKMAELADAFIALPGGAGTMEELFEAWTWGQLGLHAKPCGVLNMHDYFGPLLAFAARMVDCGFMKQPYLDMLQVGETPENLLAKIERYTPPPMKWSSAADRRS</sequence>
<dbReference type="EMBL" id="BMYX01000005">
    <property type="protein sequence ID" value="GGY11160.1"/>
    <property type="molecule type" value="Genomic_DNA"/>
</dbReference>
<evidence type="ECO:0000256" key="2">
    <source>
        <dbReference type="ARBA" id="ARBA00006763"/>
    </source>
</evidence>
<dbReference type="RefSeq" id="WP_189532373.1">
    <property type="nucleotide sequence ID" value="NZ_BMYX01000005.1"/>
</dbReference>
<dbReference type="PANTHER" id="PTHR31223:SF70">
    <property type="entry name" value="LOG FAMILY PROTEIN YJL055W"/>
    <property type="match status" value="1"/>
</dbReference>
<proteinExistence type="inferred from homology"/>
<evidence type="ECO:0000256" key="3">
    <source>
        <dbReference type="RuleBase" id="RU363015"/>
    </source>
</evidence>
<dbReference type="GO" id="GO:0009691">
    <property type="term" value="P:cytokinin biosynthetic process"/>
    <property type="evidence" value="ECO:0007669"/>
    <property type="project" value="UniProtKB-UniRule"/>
</dbReference>
<keyword evidence="5" id="KW-1185">Reference proteome</keyword>
<evidence type="ECO:0000313" key="5">
    <source>
        <dbReference type="Proteomes" id="UP000645257"/>
    </source>
</evidence>
<dbReference type="InterPro" id="IPR031100">
    <property type="entry name" value="LOG_fam"/>
</dbReference>
<dbReference type="AlphaFoldDB" id="A0A918P0S2"/>
<comment type="similarity">
    <text evidence="2 3">Belongs to the LOG family.</text>
</comment>
<reference evidence="4" key="1">
    <citation type="journal article" date="2014" name="Int. J. Syst. Evol. Microbiol.">
        <title>Complete genome sequence of Corynebacterium casei LMG S-19264T (=DSM 44701T), isolated from a smear-ripened cheese.</title>
        <authorList>
            <consortium name="US DOE Joint Genome Institute (JGI-PGF)"/>
            <person name="Walter F."/>
            <person name="Albersmeier A."/>
            <person name="Kalinowski J."/>
            <person name="Ruckert C."/>
        </authorList>
    </citation>
    <scope>NUCLEOTIDE SEQUENCE</scope>
    <source>
        <strain evidence="4">KCTC 32182</strain>
    </source>
</reference>
<dbReference type="Pfam" id="PF03641">
    <property type="entry name" value="Lysine_decarbox"/>
    <property type="match status" value="1"/>
</dbReference>
<dbReference type="EC" id="3.2.2.n1" evidence="3"/>
<reference evidence="4" key="2">
    <citation type="submission" date="2020-09" db="EMBL/GenBank/DDBJ databases">
        <authorList>
            <person name="Sun Q."/>
            <person name="Kim S."/>
        </authorList>
    </citation>
    <scope>NUCLEOTIDE SEQUENCE</scope>
    <source>
        <strain evidence="4">KCTC 32182</strain>
    </source>
</reference>
<protein>
    <recommendedName>
        <fullName evidence="3">Cytokinin riboside 5'-monophosphate phosphoribohydrolase</fullName>
        <ecNumber evidence="3">3.2.2.n1</ecNumber>
    </recommendedName>
</protein>
<keyword evidence="3" id="KW-0378">Hydrolase</keyword>
<organism evidence="4 5">
    <name type="scientific">Paludibacterium paludis</name>
    <dbReference type="NCBI Taxonomy" id="1225769"/>
    <lineage>
        <taxon>Bacteria</taxon>
        <taxon>Pseudomonadati</taxon>
        <taxon>Pseudomonadota</taxon>
        <taxon>Betaproteobacteria</taxon>
        <taxon>Neisseriales</taxon>
        <taxon>Chromobacteriaceae</taxon>
        <taxon>Paludibacterium</taxon>
    </lineage>
</organism>
<dbReference type="GO" id="GO:0005829">
    <property type="term" value="C:cytosol"/>
    <property type="evidence" value="ECO:0007669"/>
    <property type="project" value="TreeGrafter"/>
</dbReference>
<accession>A0A918P0S2</accession>
<dbReference type="NCBIfam" id="TIGR00730">
    <property type="entry name" value="Rossman fold protein, TIGR00730 family"/>
    <property type="match status" value="1"/>
</dbReference>